<dbReference type="InterPro" id="IPR008160">
    <property type="entry name" value="Collagen"/>
</dbReference>
<dbReference type="VEuPathDB" id="VectorBase:GBRI034123"/>
<feature type="signal peptide" evidence="1">
    <location>
        <begin position="1"/>
        <end position="19"/>
    </location>
</feature>
<keyword evidence="1" id="KW-0732">Signal</keyword>
<organism evidence="2 3">
    <name type="scientific">Glossina brevipalpis</name>
    <dbReference type="NCBI Taxonomy" id="37001"/>
    <lineage>
        <taxon>Eukaryota</taxon>
        <taxon>Metazoa</taxon>
        <taxon>Ecdysozoa</taxon>
        <taxon>Arthropoda</taxon>
        <taxon>Hexapoda</taxon>
        <taxon>Insecta</taxon>
        <taxon>Pterygota</taxon>
        <taxon>Neoptera</taxon>
        <taxon>Endopterygota</taxon>
        <taxon>Diptera</taxon>
        <taxon>Brachycera</taxon>
        <taxon>Muscomorpha</taxon>
        <taxon>Hippoboscoidea</taxon>
        <taxon>Glossinidae</taxon>
        <taxon>Glossina</taxon>
    </lineage>
</organism>
<feature type="chain" id="PRO_5008400747" description="Collagen IV NC1 domain-containing protein" evidence="1">
    <location>
        <begin position="20"/>
        <end position="169"/>
    </location>
</feature>
<evidence type="ECO:0000313" key="2">
    <source>
        <dbReference type="EnsemblMetazoa" id="GBRI034123-PA"/>
    </source>
</evidence>
<evidence type="ECO:0000256" key="1">
    <source>
        <dbReference type="SAM" id="SignalP"/>
    </source>
</evidence>
<evidence type="ECO:0008006" key="4">
    <source>
        <dbReference type="Google" id="ProtNLM"/>
    </source>
</evidence>
<dbReference type="AlphaFoldDB" id="A0A1A9WVL1"/>
<dbReference type="EnsemblMetazoa" id="GBRI034123-RA">
    <property type="protein sequence ID" value="GBRI034123-PA"/>
    <property type="gene ID" value="GBRI034123"/>
</dbReference>
<name>A0A1A9WVL1_9MUSC</name>
<dbReference type="STRING" id="37001.A0A1A9WVL1"/>
<dbReference type="Pfam" id="PF01391">
    <property type="entry name" value="Collagen"/>
    <property type="match status" value="1"/>
</dbReference>
<reference evidence="3" key="1">
    <citation type="submission" date="2014-03" db="EMBL/GenBank/DDBJ databases">
        <authorList>
            <person name="Aksoy S."/>
            <person name="Warren W."/>
            <person name="Wilson R.K."/>
        </authorList>
    </citation>
    <scope>NUCLEOTIDE SEQUENCE [LARGE SCALE GENOMIC DNA]</scope>
    <source>
        <strain evidence="3">IAEA</strain>
    </source>
</reference>
<accession>A0A1A9WVL1</accession>
<keyword evidence="3" id="KW-1185">Reference proteome</keyword>
<dbReference type="Proteomes" id="UP000091820">
    <property type="component" value="Unassembled WGS sequence"/>
</dbReference>
<sequence>MFGILGILGILGTLGIAGADGIVGMVGNVGTEGIAGTAGMLGNDGGAGKAGIDGKEGAVGCKGIAGICGTGTGGTKEENVDKCQRQSSARRKAVDVVSARRVANAAQVERFGMCVRGVLTKPRARNVDDVLVVLLYQFGMYVMGVMKTQCALDAPVRQVLLVELPGWYV</sequence>
<evidence type="ECO:0000313" key="3">
    <source>
        <dbReference type="Proteomes" id="UP000091820"/>
    </source>
</evidence>
<protein>
    <recommendedName>
        <fullName evidence="4">Collagen IV NC1 domain-containing protein</fullName>
    </recommendedName>
</protein>
<reference evidence="2" key="2">
    <citation type="submission" date="2020-05" db="UniProtKB">
        <authorList>
            <consortium name="EnsemblMetazoa"/>
        </authorList>
    </citation>
    <scope>IDENTIFICATION</scope>
    <source>
        <strain evidence="2">IAEA</strain>
    </source>
</reference>
<proteinExistence type="predicted"/>